<keyword evidence="3" id="KW-1185">Reference proteome</keyword>
<evidence type="ECO:0000313" key="2">
    <source>
        <dbReference type="EMBL" id="GGN37317.1"/>
    </source>
</evidence>
<comment type="caution">
    <text evidence="2">The sequence shown here is derived from an EMBL/GenBank/DDBJ whole genome shotgun (WGS) entry which is preliminary data.</text>
</comment>
<accession>A0A918CW56</accession>
<reference evidence="2" key="2">
    <citation type="submission" date="2020-09" db="EMBL/GenBank/DDBJ databases">
        <authorList>
            <person name="Sun Q."/>
            <person name="Zhou Y."/>
        </authorList>
    </citation>
    <scope>NUCLEOTIDE SEQUENCE</scope>
    <source>
        <strain evidence="2">CGMCC 4.7110</strain>
    </source>
</reference>
<dbReference type="AlphaFoldDB" id="A0A918CW56"/>
<evidence type="ECO:0000259" key="1">
    <source>
        <dbReference type="Pfam" id="PF04149"/>
    </source>
</evidence>
<protein>
    <recommendedName>
        <fullName evidence="1">DUF397 domain-containing protein</fullName>
    </recommendedName>
</protein>
<dbReference type="Proteomes" id="UP000653411">
    <property type="component" value="Unassembled WGS sequence"/>
</dbReference>
<proteinExistence type="predicted"/>
<sequence length="92" mass="9655">MGKPPTKSKARCISAEEGGTALAGDLGAVVWWKSSHSGNDDDNCCEIAVSSGRVRVRDSKHPEAARLSFAPAAWLSALPMFLTPYGAGQDHG</sequence>
<dbReference type="InterPro" id="IPR007278">
    <property type="entry name" value="DUF397"/>
</dbReference>
<feature type="domain" description="DUF397" evidence="1">
    <location>
        <begin position="30"/>
        <end position="74"/>
    </location>
</feature>
<organism evidence="2 3">
    <name type="scientific">Streptomyces fuscichromogenes</name>
    <dbReference type="NCBI Taxonomy" id="1324013"/>
    <lineage>
        <taxon>Bacteria</taxon>
        <taxon>Bacillati</taxon>
        <taxon>Actinomycetota</taxon>
        <taxon>Actinomycetes</taxon>
        <taxon>Kitasatosporales</taxon>
        <taxon>Streptomycetaceae</taxon>
        <taxon>Streptomyces</taxon>
    </lineage>
</organism>
<name>A0A918CW56_9ACTN</name>
<evidence type="ECO:0000313" key="3">
    <source>
        <dbReference type="Proteomes" id="UP000653411"/>
    </source>
</evidence>
<dbReference type="Pfam" id="PF04149">
    <property type="entry name" value="DUF397"/>
    <property type="match status" value="1"/>
</dbReference>
<gene>
    <name evidence="2" type="ORF">GCM10011578_081450</name>
</gene>
<reference evidence="2" key="1">
    <citation type="journal article" date="2014" name="Int. J. Syst. Evol. Microbiol.">
        <title>Complete genome sequence of Corynebacterium casei LMG S-19264T (=DSM 44701T), isolated from a smear-ripened cheese.</title>
        <authorList>
            <consortium name="US DOE Joint Genome Institute (JGI-PGF)"/>
            <person name="Walter F."/>
            <person name="Albersmeier A."/>
            <person name="Kalinowski J."/>
            <person name="Ruckert C."/>
        </authorList>
    </citation>
    <scope>NUCLEOTIDE SEQUENCE</scope>
    <source>
        <strain evidence="2">CGMCC 4.7110</strain>
    </source>
</reference>
<dbReference type="EMBL" id="BMML01000026">
    <property type="protein sequence ID" value="GGN37317.1"/>
    <property type="molecule type" value="Genomic_DNA"/>
</dbReference>
<dbReference type="RefSeq" id="WP_189267967.1">
    <property type="nucleotide sequence ID" value="NZ_BMML01000026.1"/>
</dbReference>